<protein>
    <submittedName>
        <fullName evidence="1">Uncharacterized protein</fullName>
    </submittedName>
</protein>
<proteinExistence type="predicted"/>
<sequence>MPLIESFDPDAPPVVRSVLPNDAIERGAMAIYGVVTGAKTPERAAEAWDRRAREITRKRHRLEAEACLMAAGWRPRR</sequence>
<gene>
    <name evidence="1" type="ORF">OXU80_20180</name>
</gene>
<evidence type="ECO:0000313" key="1">
    <source>
        <dbReference type="EMBL" id="WAJ27152.1"/>
    </source>
</evidence>
<keyword evidence="2" id="KW-1185">Reference proteome</keyword>
<organism evidence="1 2">
    <name type="scientific">Antarcticirhabdus aurantiaca</name>
    <dbReference type="NCBI Taxonomy" id="2606717"/>
    <lineage>
        <taxon>Bacteria</taxon>
        <taxon>Pseudomonadati</taxon>
        <taxon>Pseudomonadota</taxon>
        <taxon>Alphaproteobacteria</taxon>
        <taxon>Hyphomicrobiales</taxon>
        <taxon>Aurantimonadaceae</taxon>
        <taxon>Antarcticirhabdus</taxon>
    </lineage>
</organism>
<dbReference type="Proteomes" id="UP001163223">
    <property type="component" value="Chromosome"/>
</dbReference>
<accession>A0ACD4NK81</accession>
<reference evidence="1" key="1">
    <citation type="submission" date="2022-11" db="EMBL/GenBank/DDBJ databases">
        <title>beta-Carotene-producing bacterium, Jeongeuplla avenae sp. nov., alleviates the salt stress of Arabidopsis seedlings.</title>
        <authorList>
            <person name="Jiang L."/>
            <person name="Lee J."/>
        </authorList>
    </citation>
    <scope>NUCLEOTIDE SEQUENCE</scope>
    <source>
        <strain evidence="1">DY_R2A_6</strain>
    </source>
</reference>
<name>A0ACD4NK81_9HYPH</name>
<dbReference type="EMBL" id="CP113520">
    <property type="protein sequence ID" value="WAJ27152.1"/>
    <property type="molecule type" value="Genomic_DNA"/>
</dbReference>
<evidence type="ECO:0000313" key="2">
    <source>
        <dbReference type="Proteomes" id="UP001163223"/>
    </source>
</evidence>